<dbReference type="AlphaFoldDB" id="A0A1Q9H1I9"/>
<gene>
    <name evidence="1" type="ORF">BIT28_09475</name>
</gene>
<evidence type="ECO:0000313" key="1">
    <source>
        <dbReference type="EMBL" id="OLQ81593.1"/>
    </source>
</evidence>
<dbReference type="Proteomes" id="UP000186905">
    <property type="component" value="Unassembled WGS sequence"/>
</dbReference>
<sequence>MKSTAPIFERLESIASQYASNGLEADTHDQFSLENYKLLKENKFFLRWFPKSWEEGARASRKCVNYWREWLLSTLQQHSLFPCTSIL</sequence>
<comment type="caution">
    <text evidence="1">The sequence shown here is derived from an EMBL/GenBank/DDBJ whole genome shotgun (WGS) entry which is preliminary data.</text>
</comment>
<name>A0A1Q9H1I9_9GAMM</name>
<dbReference type="EMBL" id="MJIL01000039">
    <property type="protein sequence ID" value="OLQ81593.1"/>
    <property type="molecule type" value="Genomic_DNA"/>
</dbReference>
<reference evidence="1 2" key="1">
    <citation type="submission" date="2016-09" db="EMBL/GenBank/DDBJ databases">
        <title>Photobacterium proteolyticum sp. nov. a protease producing bacterium isolated from ocean sediments of Laizhou Bay.</title>
        <authorList>
            <person name="Li Y."/>
        </authorList>
    </citation>
    <scope>NUCLEOTIDE SEQUENCE [LARGE SCALE GENOMIC DNA]</scope>
    <source>
        <strain evidence="1 2">13-12</strain>
    </source>
</reference>
<proteinExistence type="predicted"/>
<organism evidence="1 2">
    <name type="scientific">Photobacterium proteolyticum</name>
    <dbReference type="NCBI Taxonomy" id="1903952"/>
    <lineage>
        <taxon>Bacteria</taxon>
        <taxon>Pseudomonadati</taxon>
        <taxon>Pseudomonadota</taxon>
        <taxon>Gammaproteobacteria</taxon>
        <taxon>Vibrionales</taxon>
        <taxon>Vibrionaceae</taxon>
        <taxon>Photobacterium</taxon>
    </lineage>
</organism>
<accession>A0A1Q9H1I9</accession>
<keyword evidence="2" id="KW-1185">Reference proteome</keyword>
<protein>
    <submittedName>
        <fullName evidence="1">Uncharacterized protein</fullName>
    </submittedName>
</protein>
<evidence type="ECO:0000313" key="2">
    <source>
        <dbReference type="Proteomes" id="UP000186905"/>
    </source>
</evidence>